<dbReference type="PROSITE" id="PS50937">
    <property type="entry name" value="HTH_MERR_2"/>
    <property type="match status" value="1"/>
</dbReference>
<dbReference type="RefSeq" id="WP_311592253.1">
    <property type="nucleotide sequence ID" value="NZ_JAVRHV010000001.1"/>
</dbReference>
<name>A0ABU2Y2G6_9FLAO</name>
<dbReference type="InterPro" id="IPR036594">
    <property type="entry name" value="Meth_synthase_dom"/>
</dbReference>
<gene>
    <name evidence="2" type="ORF">RM519_03960</name>
</gene>
<dbReference type="SMART" id="SM00422">
    <property type="entry name" value="HTH_MERR"/>
    <property type="match status" value="1"/>
</dbReference>
<evidence type="ECO:0000313" key="3">
    <source>
        <dbReference type="Proteomes" id="UP001252186"/>
    </source>
</evidence>
<keyword evidence="3" id="KW-1185">Reference proteome</keyword>
<dbReference type="Pfam" id="PF13411">
    <property type="entry name" value="MerR_1"/>
    <property type="match status" value="1"/>
</dbReference>
<dbReference type="Proteomes" id="UP001252186">
    <property type="component" value="Unassembled WGS sequence"/>
</dbReference>
<accession>A0ABU2Y2G6</accession>
<evidence type="ECO:0000313" key="2">
    <source>
        <dbReference type="EMBL" id="MDT0552393.1"/>
    </source>
</evidence>
<proteinExistence type="predicted"/>
<dbReference type="Pfam" id="PF02607">
    <property type="entry name" value="B12-binding_2"/>
    <property type="match status" value="1"/>
</dbReference>
<dbReference type="InterPro" id="IPR000551">
    <property type="entry name" value="MerR-type_HTH_dom"/>
</dbReference>
<protein>
    <submittedName>
        <fullName evidence="2">MerR family transcriptional regulator</fullName>
    </submittedName>
</protein>
<dbReference type="Gene3D" id="1.10.1660.10">
    <property type="match status" value="1"/>
</dbReference>
<dbReference type="InterPro" id="IPR009061">
    <property type="entry name" value="DNA-bd_dom_put_sf"/>
</dbReference>
<dbReference type="InterPro" id="IPR036724">
    <property type="entry name" value="Cobalamin-bd_sf"/>
</dbReference>
<dbReference type="CDD" id="cd01104">
    <property type="entry name" value="HTH_MlrA-CarA"/>
    <property type="match status" value="1"/>
</dbReference>
<comment type="caution">
    <text evidence="2">The sequence shown here is derived from an EMBL/GenBank/DDBJ whole genome shotgun (WGS) entry which is preliminary data.</text>
</comment>
<feature type="domain" description="HTH merR-type" evidence="1">
    <location>
        <begin position="3"/>
        <end position="72"/>
    </location>
</feature>
<sequence length="292" mass="33469">MNTYSMAQVETLTGIKGHTLRVWERRYSFLKPKRTNTNIRFYSDSEIRKLLNINILISNGYRVSKIDKMNEDQVHDLVLEVNSASSAKFDDDLNRLVLSMLEFDEDSFNGIFQRHVTRNGLLSTVINLLYPFLNHVGILWSANKSIPAQEHFVSNLIRQKVITAIDMIPPAKEDSSVVVMFLPENENHEIGLLLANYIARDLGFRVYYLGQNVPMLNIEDVNEKAFADVLLTMFVTPMTEDSRDRFMKYFGAMNLPIFISGNFNMEGAPGNFEYIGGPDHLIERLKGIKFSD</sequence>
<dbReference type="Gene3D" id="3.40.50.280">
    <property type="entry name" value="Cobalamin-binding domain"/>
    <property type="match status" value="1"/>
</dbReference>
<reference evidence="2 3" key="1">
    <citation type="submission" date="2023-09" db="EMBL/GenBank/DDBJ databases">
        <authorList>
            <person name="Rey-Velasco X."/>
        </authorList>
    </citation>
    <scope>NUCLEOTIDE SEQUENCE [LARGE SCALE GENOMIC DNA]</scope>
    <source>
        <strain evidence="2 3">P050</strain>
    </source>
</reference>
<dbReference type="InterPro" id="IPR003759">
    <property type="entry name" value="Cbl-bd_cap"/>
</dbReference>
<dbReference type="EMBL" id="JAVRHV010000001">
    <property type="protein sequence ID" value="MDT0552393.1"/>
    <property type="molecule type" value="Genomic_DNA"/>
</dbReference>
<dbReference type="SUPFAM" id="SSF52242">
    <property type="entry name" value="Cobalamin (vitamin B12)-binding domain"/>
    <property type="match status" value="1"/>
</dbReference>
<dbReference type="SUPFAM" id="SSF46955">
    <property type="entry name" value="Putative DNA-binding domain"/>
    <property type="match status" value="1"/>
</dbReference>
<dbReference type="Gene3D" id="1.10.1240.10">
    <property type="entry name" value="Methionine synthase domain"/>
    <property type="match status" value="1"/>
</dbReference>
<organism evidence="2 3">
    <name type="scientific">Urechidicola vernalis</name>
    <dbReference type="NCBI Taxonomy" id="3075600"/>
    <lineage>
        <taxon>Bacteria</taxon>
        <taxon>Pseudomonadati</taxon>
        <taxon>Bacteroidota</taxon>
        <taxon>Flavobacteriia</taxon>
        <taxon>Flavobacteriales</taxon>
        <taxon>Flavobacteriaceae</taxon>
        <taxon>Urechidicola</taxon>
    </lineage>
</organism>
<evidence type="ECO:0000259" key="1">
    <source>
        <dbReference type="PROSITE" id="PS50937"/>
    </source>
</evidence>